<keyword evidence="2 5" id="KW-0812">Transmembrane</keyword>
<feature type="transmembrane region" description="Helical" evidence="5">
    <location>
        <begin position="38"/>
        <end position="61"/>
    </location>
</feature>
<dbReference type="GO" id="GO:0016020">
    <property type="term" value="C:membrane"/>
    <property type="evidence" value="ECO:0007669"/>
    <property type="project" value="UniProtKB-SubCell"/>
</dbReference>
<protein>
    <submittedName>
        <fullName evidence="6">RTA1 like protein-domain-containing protein</fullName>
    </submittedName>
</protein>
<dbReference type="AlphaFoldDB" id="A0A5N6U0E7"/>
<dbReference type="Proteomes" id="UP000325780">
    <property type="component" value="Unassembled WGS sequence"/>
</dbReference>
<name>A0A5N6U0E7_ASPAV</name>
<feature type="transmembrane region" description="Helical" evidence="5">
    <location>
        <begin position="114"/>
        <end position="137"/>
    </location>
</feature>
<feature type="transmembrane region" description="Helical" evidence="5">
    <location>
        <begin position="73"/>
        <end position="93"/>
    </location>
</feature>
<dbReference type="EMBL" id="ML742059">
    <property type="protein sequence ID" value="KAE8152070.1"/>
    <property type="molecule type" value="Genomic_DNA"/>
</dbReference>
<gene>
    <name evidence="6" type="ORF">BDV25DRAFT_170850</name>
</gene>
<keyword evidence="4 5" id="KW-0472">Membrane</keyword>
<dbReference type="PANTHER" id="PTHR31465:SF35">
    <property type="entry name" value="RTA1 DOMAIN PROTEIN-RELATED"/>
    <property type="match status" value="1"/>
</dbReference>
<sequence>MEFTFYYYTPSGAAGGIFVVLFGLSTLLHFYQLIRTRTWFMIPFAIGGILETIGYIGRVLSTQEAPDFTKGPYIMQSALILIAPAFLAASVYMTLGRIIMMLQAERYSVIPLRFLTKIFVAGDVLSFLMQASGAGLMVSSDDPSTGEHIIIGGLFVQIAFFGFFVITAIAFEIRMARNKGATSPELTSIWRRHMIALYITSVFILIRSIIRVVEYLQGYDGYMMKHEAFIYIFDALLMWVAMLTLNYVHPSEVQCLLGRADKYFEYFVRAKKFVPSATVEMAVEQV</sequence>
<dbReference type="InterPro" id="IPR007568">
    <property type="entry name" value="RTA1"/>
</dbReference>
<feature type="transmembrane region" description="Helical" evidence="5">
    <location>
        <begin position="228"/>
        <end position="248"/>
    </location>
</feature>
<evidence type="ECO:0000313" key="6">
    <source>
        <dbReference type="EMBL" id="KAE8152070.1"/>
    </source>
</evidence>
<dbReference type="OrthoDB" id="3358017at2759"/>
<evidence type="ECO:0000256" key="3">
    <source>
        <dbReference type="ARBA" id="ARBA00022989"/>
    </source>
</evidence>
<organism evidence="6 7">
    <name type="scientific">Aspergillus avenaceus</name>
    <dbReference type="NCBI Taxonomy" id="36643"/>
    <lineage>
        <taxon>Eukaryota</taxon>
        <taxon>Fungi</taxon>
        <taxon>Dikarya</taxon>
        <taxon>Ascomycota</taxon>
        <taxon>Pezizomycotina</taxon>
        <taxon>Eurotiomycetes</taxon>
        <taxon>Eurotiomycetidae</taxon>
        <taxon>Eurotiales</taxon>
        <taxon>Aspergillaceae</taxon>
        <taxon>Aspergillus</taxon>
        <taxon>Aspergillus subgen. Circumdati</taxon>
    </lineage>
</organism>
<proteinExistence type="predicted"/>
<accession>A0A5N6U0E7</accession>
<evidence type="ECO:0000313" key="7">
    <source>
        <dbReference type="Proteomes" id="UP000325780"/>
    </source>
</evidence>
<feature type="transmembrane region" description="Helical" evidence="5">
    <location>
        <begin position="149"/>
        <end position="173"/>
    </location>
</feature>
<feature type="transmembrane region" description="Helical" evidence="5">
    <location>
        <begin position="12"/>
        <end position="31"/>
    </location>
</feature>
<dbReference type="Pfam" id="PF04479">
    <property type="entry name" value="RTA1"/>
    <property type="match status" value="1"/>
</dbReference>
<reference evidence="6 7" key="1">
    <citation type="submission" date="2019-04" db="EMBL/GenBank/DDBJ databases">
        <title>Friends and foes A comparative genomics study of 23 Aspergillus species from section Flavi.</title>
        <authorList>
            <consortium name="DOE Joint Genome Institute"/>
            <person name="Kjaerbolling I."/>
            <person name="Vesth T."/>
            <person name="Frisvad J.C."/>
            <person name="Nybo J.L."/>
            <person name="Theobald S."/>
            <person name="Kildgaard S."/>
            <person name="Isbrandt T."/>
            <person name="Kuo A."/>
            <person name="Sato A."/>
            <person name="Lyhne E.K."/>
            <person name="Kogle M.E."/>
            <person name="Wiebenga A."/>
            <person name="Kun R.S."/>
            <person name="Lubbers R.J."/>
            <person name="Makela M.R."/>
            <person name="Barry K."/>
            <person name="Chovatia M."/>
            <person name="Clum A."/>
            <person name="Daum C."/>
            <person name="Haridas S."/>
            <person name="He G."/>
            <person name="LaButti K."/>
            <person name="Lipzen A."/>
            <person name="Mondo S."/>
            <person name="Riley R."/>
            <person name="Salamov A."/>
            <person name="Simmons B.A."/>
            <person name="Magnuson J.K."/>
            <person name="Henrissat B."/>
            <person name="Mortensen U.H."/>
            <person name="Larsen T.O."/>
            <person name="Devries R.P."/>
            <person name="Grigoriev I.V."/>
            <person name="Machida M."/>
            <person name="Baker S.E."/>
            <person name="Andersen M.R."/>
        </authorList>
    </citation>
    <scope>NUCLEOTIDE SEQUENCE [LARGE SCALE GENOMIC DNA]</scope>
    <source>
        <strain evidence="6 7">IBT 18842</strain>
    </source>
</reference>
<keyword evidence="7" id="KW-1185">Reference proteome</keyword>
<comment type="subcellular location">
    <subcellularLocation>
        <location evidence="1">Membrane</location>
        <topology evidence="1">Multi-pass membrane protein</topology>
    </subcellularLocation>
</comment>
<evidence type="ECO:0000256" key="1">
    <source>
        <dbReference type="ARBA" id="ARBA00004141"/>
    </source>
</evidence>
<keyword evidence="3 5" id="KW-1133">Transmembrane helix</keyword>
<evidence type="ECO:0000256" key="5">
    <source>
        <dbReference type="SAM" id="Phobius"/>
    </source>
</evidence>
<dbReference type="PANTHER" id="PTHR31465">
    <property type="entry name" value="PROTEIN RTA1-RELATED"/>
    <property type="match status" value="1"/>
</dbReference>
<feature type="transmembrane region" description="Helical" evidence="5">
    <location>
        <begin position="194"/>
        <end position="216"/>
    </location>
</feature>
<evidence type="ECO:0000256" key="4">
    <source>
        <dbReference type="ARBA" id="ARBA00023136"/>
    </source>
</evidence>
<evidence type="ECO:0000256" key="2">
    <source>
        <dbReference type="ARBA" id="ARBA00022692"/>
    </source>
</evidence>